<protein>
    <submittedName>
        <fullName evidence="1">Uncharacterized protein</fullName>
    </submittedName>
</protein>
<sequence length="171" mass="18954">MANGNVSKDRIGQAAAVLNSILSSPDATSNVTCALNERASLTARSDSVETELTSLFHAGAASRSSTLSTINQGPSSVAPVAPRFQAQQCFGPWTTNRRRRPRGIHYHECFNKDVILLPNPMWEVICKPPFKQYLHENSHILSAFEFHKSWDNHTVIQQIRDGFGLIIPQNV</sequence>
<keyword evidence="2" id="KW-1185">Reference proteome</keyword>
<accession>A0ABV0QXQ5</accession>
<comment type="caution">
    <text evidence="1">The sequence shown here is derived from an EMBL/GenBank/DDBJ whole genome shotgun (WGS) entry which is preliminary data.</text>
</comment>
<proteinExistence type="predicted"/>
<gene>
    <name evidence="1" type="ORF">XENOCAPTIV_026782</name>
</gene>
<evidence type="ECO:0000313" key="2">
    <source>
        <dbReference type="Proteomes" id="UP001434883"/>
    </source>
</evidence>
<dbReference type="Proteomes" id="UP001434883">
    <property type="component" value="Unassembled WGS sequence"/>
</dbReference>
<organism evidence="1 2">
    <name type="scientific">Xenoophorus captivus</name>
    <dbReference type="NCBI Taxonomy" id="1517983"/>
    <lineage>
        <taxon>Eukaryota</taxon>
        <taxon>Metazoa</taxon>
        <taxon>Chordata</taxon>
        <taxon>Craniata</taxon>
        <taxon>Vertebrata</taxon>
        <taxon>Euteleostomi</taxon>
        <taxon>Actinopterygii</taxon>
        <taxon>Neopterygii</taxon>
        <taxon>Teleostei</taxon>
        <taxon>Neoteleostei</taxon>
        <taxon>Acanthomorphata</taxon>
        <taxon>Ovalentaria</taxon>
        <taxon>Atherinomorphae</taxon>
        <taxon>Cyprinodontiformes</taxon>
        <taxon>Goodeidae</taxon>
        <taxon>Xenoophorus</taxon>
    </lineage>
</organism>
<feature type="non-terminal residue" evidence="1">
    <location>
        <position position="171"/>
    </location>
</feature>
<name>A0ABV0QXQ5_9TELE</name>
<reference evidence="1 2" key="1">
    <citation type="submission" date="2021-06" db="EMBL/GenBank/DDBJ databases">
        <authorList>
            <person name="Palmer J.M."/>
        </authorList>
    </citation>
    <scope>NUCLEOTIDE SEQUENCE [LARGE SCALE GENOMIC DNA]</scope>
    <source>
        <strain evidence="1 2">XC_2019</strain>
        <tissue evidence="1">Muscle</tissue>
    </source>
</reference>
<evidence type="ECO:0000313" key="1">
    <source>
        <dbReference type="EMBL" id="MEQ2200288.1"/>
    </source>
</evidence>
<dbReference type="EMBL" id="JAHRIN010025884">
    <property type="protein sequence ID" value="MEQ2200288.1"/>
    <property type="molecule type" value="Genomic_DNA"/>
</dbReference>